<sequence>MDTPKRSNGEASSGWTVPPIWLRLIASVSSMYSSCGIASSTMSPISANIPYSSISSGKYSHDSDDDSSSTSDSDPIDQRVSLVTEDTEVVDFDTADQSRELRIGLDLSTDERDNLIQLLRLYLDVFAWSYEDMPGLDSSIVHHRLPLLPHARSVKQKLRQLHHHWSLQVKKEIQKQLSVGFLLVIEYPEWLANVVPIPKKRWHVDSTTGHSMLFFMNGFSGYNQILMAPEDMEKTSFIIEWGTYCYRVMPFGLKNA</sequence>
<evidence type="ECO:0000256" key="1">
    <source>
        <dbReference type="SAM" id="MobiDB-lite"/>
    </source>
</evidence>
<feature type="region of interest" description="Disordered" evidence="1">
    <location>
        <begin position="56"/>
        <end position="80"/>
    </location>
</feature>
<name>A0A438EZU8_VITVI</name>
<dbReference type="PANTHER" id="PTHR24559">
    <property type="entry name" value="TRANSPOSON TY3-I GAG-POL POLYPROTEIN"/>
    <property type="match status" value="1"/>
</dbReference>
<dbReference type="AlphaFoldDB" id="A0A438EZU8"/>
<evidence type="ECO:0000313" key="3">
    <source>
        <dbReference type="Proteomes" id="UP000288805"/>
    </source>
</evidence>
<dbReference type="EMBL" id="QGNW01001153">
    <property type="protein sequence ID" value="RVW53223.1"/>
    <property type="molecule type" value="Genomic_DNA"/>
</dbReference>
<dbReference type="Gene3D" id="3.10.10.10">
    <property type="entry name" value="HIV Type 1 Reverse Transcriptase, subunit A, domain 1"/>
    <property type="match status" value="1"/>
</dbReference>
<reference evidence="2 3" key="1">
    <citation type="journal article" date="2018" name="PLoS Genet.">
        <title>Population sequencing reveals clonal diversity and ancestral inbreeding in the grapevine cultivar Chardonnay.</title>
        <authorList>
            <person name="Roach M.J."/>
            <person name="Johnson D.L."/>
            <person name="Bohlmann J."/>
            <person name="van Vuuren H.J."/>
            <person name="Jones S.J."/>
            <person name="Pretorius I.S."/>
            <person name="Schmidt S.A."/>
            <person name="Borneman A.R."/>
        </authorList>
    </citation>
    <scope>NUCLEOTIDE SEQUENCE [LARGE SCALE GENOMIC DNA]</scope>
    <source>
        <strain evidence="3">cv. Chardonnay</strain>
        <tissue evidence="2">Leaf</tissue>
    </source>
</reference>
<organism evidence="2 3">
    <name type="scientific">Vitis vinifera</name>
    <name type="common">Grape</name>
    <dbReference type="NCBI Taxonomy" id="29760"/>
    <lineage>
        <taxon>Eukaryota</taxon>
        <taxon>Viridiplantae</taxon>
        <taxon>Streptophyta</taxon>
        <taxon>Embryophyta</taxon>
        <taxon>Tracheophyta</taxon>
        <taxon>Spermatophyta</taxon>
        <taxon>Magnoliopsida</taxon>
        <taxon>eudicotyledons</taxon>
        <taxon>Gunneridae</taxon>
        <taxon>Pentapetalae</taxon>
        <taxon>rosids</taxon>
        <taxon>Vitales</taxon>
        <taxon>Vitaceae</taxon>
        <taxon>Viteae</taxon>
        <taxon>Vitis</taxon>
    </lineage>
</organism>
<dbReference type="SUPFAM" id="SSF56672">
    <property type="entry name" value="DNA/RNA polymerases"/>
    <property type="match status" value="1"/>
</dbReference>
<accession>A0A438EZU8</accession>
<comment type="caution">
    <text evidence="2">The sequence shown here is derived from an EMBL/GenBank/DDBJ whole genome shotgun (WGS) entry which is preliminary data.</text>
</comment>
<dbReference type="InterPro" id="IPR053134">
    <property type="entry name" value="RNA-dir_DNA_polymerase"/>
</dbReference>
<evidence type="ECO:0008006" key="4">
    <source>
        <dbReference type="Google" id="ProtNLM"/>
    </source>
</evidence>
<dbReference type="PANTHER" id="PTHR24559:SF457">
    <property type="entry name" value="RNA-DIRECTED DNA POLYMERASE HOMOLOG"/>
    <property type="match status" value="1"/>
</dbReference>
<proteinExistence type="predicted"/>
<dbReference type="Proteomes" id="UP000288805">
    <property type="component" value="Unassembled WGS sequence"/>
</dbReference>
<dbReference type="InterPro" id="IPR043502">
    <property type="entry name" value="DNA/RNA_pol_sf"/>
</dbReference>
<protein>
    <recommendedName>
        <fullName evidence="4">Transposon Ty3-I Gag-Pol polyprotein</fullName>
    </recommendedName>
</protein>
<gene>
    <name evidence="2" type="ORF">CK203_115593</name>
</gene>
<evidence type="ECO:0000313" key="2">
    <source>
        <dbReference type="EMBL" id="RVW53223.1"/>
    </source>
</evidence>